<evidence type="ECO:0000256" key="1">
    <source>
        <dbReference type="SAM" id="MobiDB-lite"/>
    </source>
</evidence>
<gene>
    <name evidence="2" type="ORF">NAEGRDRAFT_62298</name>
</gene>
<accession>D2V0H6</accession>
<reference evidence="2 3" key="1">
    <citation type="journal article" date="2010" name="Cell">
        <title>The genome of Naegleria gruberi illuminates early eukaryotic versatility.</title>
        <authorList>
            <person name="Fritz-Laylin L.K."/>
            <person name="Prochnik S.E."/>
            <person name="Ginger M.L."/>
            <person name="Dacks J.B."/>
            <person name="Carpenter M.L."/>
            <person name="Field M.C."/>
            <person name="Kuo A."/>
            <person name="Paredez A."/>
            <person name="Chapman J."/>
            <person name="Pham J."/>
            <person name="Shu S."/>
            <person name="Neupane R."/>
            <person name="Cipriano M."/>
            <person name="Mancuso J."/>
            <person name="Tu H."/>
            <person name="Salamov A."/>
            <person name="Lindquist E."/>
            <person name="Shapiro H."/>
            <person name="Lucas S."/>
            <person name="Grigoriev I.V."/>
            <person name="Cande W.Z."/>
            <person name="Fulton C."/>
            <person name="Rokhsar D.S."/>
            <person name="Dawson S.C."/>
        </authorList>
    </citation>
    <scope>NUCLEOTIDE SEQUENCE [LARGE SCALE GENOMIC DNA]</scope>
    <source>
        <strain evidence="2 3">NEG-M</strain>
    </source>
</reference>
<dbReference type="Proteomes" id="UP000006671">
    <property type="component" value="Unassembled WGS sequence"/>
</dbReference>
<sequence length="107" mass="12356">MLICGECGQPLRKFRYDLDSTHSFLMCPNENCVFPFHTTNFTEYLMEENKEELESGHHPKELASNQSSSNTITPIIDLSSSPVKYSVTETIHNEDEIFNSIFEDYLK</sequence>
<evidence type="ECO:0000313" key="2">
    <source>
        <dbReference type="EMBL" id="EFC49722.1"/>
    </source>
</evidence>
<keyword evidence="3" id="KW-1185">Reference proteome</keyword>
<feature type="region of interest" description="Disordered" evidence="1">
    <location>
        <begin position="50"/>
        <end position="74"/>
    </location>
</feature>
<dbReference type="AlphaFoldDB" id="D2V0H6"/>
<evidence type="ECO:0000313" key="3">
    <source>
        <dbReference type="Proteomes" id="UP000006671"/>
    </source>
</evidence>
<protein>
    <submittedName>
        <fullName evidence="2">Predicted protein</fullName>
    </submittedName>
</protein>
<feature type="compositionally biased region" description="Basic and acidic residues" evidence="1">
    <location>
        <begin position="52"/>
        <end position="61"/>
    </location>
</feature>
<name>D2V0H6_NAEGR</name>
<dbReference type="RefSeq" id="XP_002682466.1">
    <property type="nucleotide sequence ID" value="XM_002682420.1"/>
</dbReference>
<organism evidence="3">
    <name type="scientific">Naegleria gruberi</name>
    <name type="common">Amoeba</name>
    <dbReference type="NCBI Taxonomy" id="5762"/>
    <lineage>
        <taxon>Eukaryota</taxon>
        <taxon>Discoba</taxon>
        <taxon>Heterolobosea</taxon>
        <taxon>Tetramitia</taxon>
        <taxon>Eutetramitia</taxon>
        <taxon>Vahlkampfiidae</taxon>
        <taxon>Naegleria</taxon>
    </lineage>
</organism>
<dbReference type="KEGG" id="ngr:NAEGRDRAFT_62298"/>
<dbReference type="GeneID" id="8862791"/>
<feature type="compositionally biased region" description="Polar residues" evidence="1">
    <location>
        <begin position="63"/>
        <end position="74"/>
    </location>
</feature>
<dbReference type="VEuPathDB" id="AmoebaDB:NAEGRDRAFT_62298"/>
<proteinExistence type="predicted"/>
<dbReference type="EMBL" id="GG738847">
    <property type="protein sequence ID" value="EFC49722.1"/>
    <property type="molecule type" value="Genomic_DNA"/>
</dbReference>
<dbReference type="InParanoid" id="D2V0H6"/>